<comment type="caution">
    <text evidence="1">The sequence shown here is derived from an EMBL/GenBank/DDBJ whole genome shotgun (WGS) entry which is preliminary data.</text>
</comment>
<accession>A0A7J8I0H0</accession>
<organism evidence="1 2">
    <name type="scientific">Molossus molossus</name>
    <name type="common">Pallas' mastiff bat</name>
    <name type="synonym">Vespertilio molossus</name>
    <dbReference type="NCBI Taxonomy" id="27622"/>
    <lineage>
        <taxon>Eukaryota</taxon>
        <taxon>Metazoa</taxon>
        <taxon>Chordata</taxon>
        <taxon>Craniata</taxon>
        <taxon>Vertebrata</taxon>
        <taxon>Euteleostomi</taxon>
        <taxon>Mammalia</taxon>
        <taxon>Eutheria</taxon>
        <taxon>Laurasiatheria</taxon>
        <taxon>Chiroptera</taxon>
        <taxon>Yangochiroptera</taxon>
        <taxon>Molossidae</taxon>
        <taxon>Molossus</taxon>
    </lineage>
</organism>
<sequence length="155" mass="17372">MTDRFWDQWYLWYLRLLRLLDRGSFRNDGLKASDVLPILKEKVAFVSGECLWNFLLSGPRGVVCVHVWHSLLRGSVREVGWKSCLQSCFLSAGGQKGKGELWESRVFWKMFTTTPPHTPLLPMLPAGSGPAGGAEAPRRDVPAVGVCPCHGSQRF</sequence>
<dbReference type="Proteomes" id="UP000550707">
    <property type="component" value="Unassembled WGS sequence"/>
</dbReference>
<evidence type="ECO:0000313" key="1">
    <source>
        <dbReference type="EMBL" id="KAF6477761.1"/>
    </source>
</evidence>
<name>A0A7J8I0H0_MOLMO</name>
<proteinExistence type="predicted"/>
<keyword evidence="2" id="KW-1185">Reference proteome</keyword>
<dbReference type="AlphaFoldDB" id="A0A7J8I0H0"/>
<gene>
    <name evidence="1" type="ORF">HJG59_007057</name>
</gene>
<protein>
    <submittedName>
        <fullName evidence="1">Uncharacterized protein</fullName>
    </submittedName>
</protein>
<reference evidence="1 2" key="1">
    <citation type="journal article" date="2020" name="Nature">
        <title>Six reference-quality genomes reveal evolution of bat adaptations.</title>
        <authorList>
            <person name="Jebb D."/>
            <person name="Huang Z."/>
            <person name="Pippel M."/>
            <person name="Hughes G.M."/>
            <person name="Lavrichenko K."/>
            <person name="Devanna P."/>
            <person name="Winkler S."/>
            <person name="Jermiin L.S."/>
            <person name="Skirmuntt E.C."/>
            <person name="Katzourakis A."/>
            <person name="Burkitt-Gray L."/>
            <person name="Ray D.A."/>
            <person name="Sullivan K.A.M."/>
            <person name="Roscito J.G."/>
            <person name="Kirilenko B.M."/>
            <person name="Davalos L.M."/>
            <person name="Corthals A.P."/>
            <person name="Power M.L."/>
            <person name="Jones G."/>
            <person name="Ransome R.D."/>
            <person name="Dechmann D.K.N."/>
            <person name="Locatelli A.G."/>
            <person name="Puechmaille S.J."/>
            <person name="Fedrigo O."/>
            <person name="Jarvis E.D."/>
            <person name="Hiller M."/>
            <person name="Vernes S.C."/>
            <person name="Myers E.W."/>
            <person name="Teeling E.C."/>
        </authorList>
    </citation>
    <scope>NUCLEOTIDE SEQUENCE [LARGE SCALE GENOMIC DNA]</scope>
    <source>
        <strain evidence="1">MMolMol1</strain>
        <tissue evidence="1">Muscle</tissue>
    </source>
</reference>
<dbReference type="EMBL" id="JACASF010000005">
    <property type="protein sequence ID" value="KAF6477761.1"/>
    <property type="molecule type" value="Genomic_DNA"/>
</dbReference>
<evidence type="ECO:0000313" key="2">
    <source>
        <dbReference type="Proteomes" id="UP000550707"/>
    </source>
</evidence>